<evidence type="ECO:0000313" key="3">
    <source>
        <dbReference type="EMBL" id="KAF2434227.1"/>
    </source>
</evidence>
<evidence type="ECO:0000256" key="1">
    <source>
        <dbReference type="SAM" id="MobiDB-lite"/>
    </source>
</evidence>
<evidence type="ECO:0000313" key="4">
    <source>
        <dbReference type="Proteomes" id="UP000800235"/>
    </source>
</evidence>
<comment type="caution">
    <text evidence="3">The sequence shown here is derived from an EMBL/GenBank/DDBJ whole genome shotgun (WGS) entry which is preliminary data.</text>
</comment>
<gene>
    <name evidence="3" type="ORF">EJ08DRAFT_693769</name>
</gene>
<keyword evidence="2" id="KW-0732">Signal</keyword>
<feature type="signal peptide" evidence="2">
    <location>
        <begin position="1"/>
        <end position="19"/>
    </location>
</feature>
<proteinExistence type="predicted"/>
<dbReference type="Proteomes" id="UP000800235">
    <property type="component" value="Unassembled WGS sequence"/>
</dbReference>
<sequence length="135" mass="15211">MYALTLTTCILMFSTRIFAMHPTLHKRNFDLEASATATAEKARCLRAETSCTSPRFQPRKTHIRFESRAAPPKHPPRLRNSADHEGQGEGLQYPPLCNREITETEIQTDGDADDMDFGKLHYTSIFDALILGGED</sequence>
<keyword evidence="4" id="KW-1185">Reference proteome</keyword>
<feature type="region of interest" description="Disordered" evidence="1">
    <location>
        <begin position="52"/>
        <end position="96"/>
    </location>
</feature>
<protein>
    <submittedName>
        <fullName evidence="3">Uncharacterized protein</fullName>
    </submittedName>
</protein>
<organism evidence="3 4">
    <name type="scientific">Tothia fuscella</name>
    <dbReference type="NCBI Taxonomy" id="1048955"/>
    <lineage>
        <taxon>Eukaryota</taxon>
        <taxon>Fungi</taxon>
        <taxon>Dikarya</taxon>
        <taxon>Ascomycota</taxon>
        <taxon>Pezizomycotina</taxon>
        <taxon>Dothideomycetes</taxon>
        <taxon>Pleosporomycetidae</taxon>
        <taxon>Venturiales</taxon>
        <taxon>Cylindrosympodiaceae</taxon>
        <taxon>Tothia</taxon>
    </lineage>
</organism>
<feature type="chain" id="PRO_5040365766" evidence="2">
    <location>
        <begin position="20"/>
        <end position="135"/>
    </location>
</feature>
<reference evidence="3" key="1">
    <citation type="journal article" date="2020" name="Stud. Mycol.">
        <title>101 Dothideomycetes genomes: a test case for predicting lifestyles and emergence of pathogens.</title>
        <authorList>
            <person name="Haridas S."/>
            <person name="Albert R."/>
            <person name="Binder M."/>
            <person name="Bloem J."/>
            <person name="Labutti K."/>
            <person name="Salamov A."/>
            <person name="Andreopoulos B."/>
            <person name="Baker S."/>
            <person name="Barry K."/>
            <person name="Bills G."/>
            <person name="Bluhm B."/>
            <person name="Cannon C."/>
            <person name="Castanera R."/>
            <person name="Culley D."/>
            <person name="Daum C."/>
            <person name="Ezra D."/>
            <person name="Gonzalez J."/>
            <person name="Henrissat B."/>
            <person name="Kuo A."/>
            <person name="Liang C."/>
            <person name="Lipzen A."/>
            <person name="Lutzoni F."/>
            <person name="Magnuson J."/>
            <person name="Mondo S."/>
            <person name="Nolan M."/>
            <person name="Ohm R."/>
            <person name="Pangilinan J."/>
            <person name="Park H.-J."/>
            <person name="Ramirez L."/>
            <person name="Alfaro M."/>
            <person name="Sun H."/>
            <person name="Tritt A."/>
            <person name="Yoshinaga Y."/>
            <person name="Zwiers L.-H."/>
            <person name="Turgeon B."/>
            <person name="Goodwin S."/>
            <person name="Spatafora J."/>
            <person name="Crous P."/>
            <person name="Grigoriev I."/>
        </authorList>
    </citation>
    <scope>NUCLEOTIDE SEQUENCE</scope>
    <source>
        <strain evidence="3">CBS 130266</strain>
    </source>
</reference>
<accession>A0A9P4U2R7</accession>
<dbReference type="EMBL" id="MU007017">
    <property type="protein sequence ID" value="KAF2434227.1"/>
    <property type="molecule type" value="Genomic_DNA"/>
</dbReference>
<dbReference type="AlphaFoldDB" id="A0A9P4U2R7"/>
<name>A0A9P4U2R7_9PEZI</name>
<evidence type="ECO:0000256" key="2">
    <source>
        <dbReference type="SAM" id="SignalP"/>
    </source>
</evidence>